<protein>
    <submittedName>
        <fullName evidence="1">2-amino-4-ketopentanoate thiolase</fullName>
    </submittedName>
</protein>
<dbReference type="RefSeq" id="WP_270454938.1">
    <property type="nucleotide sequence ID" value="NZ_JADPIE010000008.1"/>
</dbReference>
<proteinExistence type="predicted"/>
<reference evidence="1" key="1">
    <citation type="submission" date="2020-11" db="EMBL/GenBank/DDBJ databases">
        <title>Halonatronomonas betainensis gen. nov., sp. nov. a novel haloalkaliphilic representative of the family Halanaerobiacae capable of betaine degradation.</title>
        <authorList>
            <person name="Boltyanskaya Y."/>
            <person name="Kevbrin V."/>
            <person name="Detkova E."/>
            <person name="Grouzdev D.S."/>
            <person name="Koziaeva V."/>
            <person name="Zhilina T."/>
        </authorList>
    </citation>
    <scope>NUCLEOTIDE SEQUENCE</scope>
    <source>
        <strain evidence="1">Z-7014</strain>
    </source>
</reference>
<dbReference type="Proteomes" id="UP000621436">
    <property type="component" value="Unassembled WGS sequence"/>
</dbReference>
<dbReference type="InterPro" id="IPR047755">
    <property type="entry name" value="OrtA"/>
</dbReference>
<dbReference type="AlphaFoldDB" id="A0A931AZZ3"/>
<name>A0A931AZZ3_9FIRM</name>
<evidence type="ECO:0000313" key="1">
    <source>
        <dbReference type="EMBL" id="MBF8437888.1"/>
    </source>
</evidence>
<dbReference type="EMBL" id="JADPIE010000008">
    <property type="protein sequence ID" value="MBF8437888.1"/>
    <property type="molecule type" value="Genomic_DNA"/>
</dbReference>
<sequence length="103" mass="11293">MAEVKAGSWVEIYSVILEPGQRAPQVPEDTAKVPLELKVKGFLVDDADIGDEVEIESIIGRKYTGKLIDADPSYDHSYGRPIPELLKVGRELKEIINDEGGNG</sequence>
<dbReference type="Pfam" id="PF22010">
    <property type="entry name" value="OrtA"/>
    <property type="match status" value="1"/>
</dbReference>
<gene>
    <name evidence="1" type="ORF">I0Q91_12400</name>
</gene>
<comment type="caution">
    <text evidence="1">The sequence shown here is derived from an EMBL/GenBank/DDBJ whole genome shotgun (WGS) entry which is preliminary data.</text>
</comment>
<accession>A0A931AZZ3</accession>
<organism evidence="1 2">
    <name type="scientific">Halonatronomonas betaini</name>
    <dbReference type="NCBI Taxonomy" id="2778430"/>
    <lineage>
        <taxon>Bacteria</taxon>
        <taxon>Bacillati</taxon>
        <taxon>Bacillota</taxon>
        <taxon>Clostridia</taxon>
        <taxon>Halanaerobiales</taxon>
        <taxon>Halarsenatibacteraceae</taxon>
        <taxon>Halonatronomonas</taxon>
    </lineage>
</organism>
<dbReference type="NCBIfam" id="NF040739">
    <property type="entry name" value="ornith_OrtA"/>
    <property type="match status" value="1"/>
</dbReference>
<keyword evidence="2" id="KW-1185">Reference proteome</keyword>
<evidence type="ECO:0000313" key="2">
    <source>
        <dbReference type="Proteomes" id="UP000621436"/>
    </source>
</evidence>